<evidence type="ECO:0000256" key="3">
    <source>
        <dbReference type="ARBA" id="ARBA00022833"/>
    </source>
</evidence>
<dbReference type="GO" id="GO:0043027">
    <property type="term" value="F:cysteine-type endopeptidase inhibitor activity involved in apoptotic process"/>
    <property type="evidence" value="ECO:0007669"/>
    <property type="project" value="TreeGrafter"/>
</dbReference>
<dbReference type="GO" id="GO:0005737">
    <property type="term" value="C:cytoplasm"/>
    <property type="evidence" value="ECO:0007669"/>
    <property type="project" value="TreeGrafter"/>
</dbReference>
<evidence type="ECO:0000313" key="7">
    <source>
        <dbReference type="Proteomes" id="UP000759131"/>
    </source>
</evidence>
<dbReference type="Gene3D" id="1.10.1170.10">
    <property type="entry name" value="Inhibitor Of Apoptosis Protein (2mihbC-IAP-1), Chain A"/>
    <property type="match status" value="1"/>
</dbReference>
<keyword evidence="3" id="KW-0862">Zinc</keyword>
<dbReference type="Proteomes" id="UP000759131">
    <property type="component" value="Unassembled WGS sequence"/>
</dbReference>
<dbReference type="InterPro" id="IPR001841">
    <property type="entry name" value="Znf_RING"/>
</dbReference>
<dbReference type="GO" id="GO:0031398">
    <property type="term" value="P:positive regulation of protein ubiquitination"/>
    <property type="evidence" value="ECO:0007669"/>
    <property type="project" value="TreeGrafter"/>
</dbReference>
<sequence length="140" mass="15830">NVRNLFPPTYDTLEERLATYSSDWNTLFDVSSAALAEAGFYSVGVSDCVKCFKCECVLSNWQIWDEAWREHAKWSPICEFVMAVKGLQFIVDTARHDRDVAGNSNALEYEIGIVLIPCGHQICTNCSSRARIKNCPICRQ</sequence>
<dbReference type="InterPro" id="IPR001370">
    <property type="entry name" value="BIR_rpt"/>
</dbReference>
<dbReference type="GO" id="GO:0008270">
    <property type="term" value="F:zinc ion binding"/>
    <property type="evidence" value="ECO:0007669"/>
    <property type="project" value="UniProtKB-KW"/>
</dbReference>
<protein>
    <recommendedName>
        <fullName evidence="5">RING-type domain-containing protein</fullName>
    </recommendedName>
</protein>
<dbReference type="PANTHER" id="PTHR10044:SF139">
    <property type="entry name" value="DEATH-ASSOCIATED INHIBITOR OF APOPTOSIS 2"/>
    <property type="match status" value="1"/>
</dbReference>
<evidence type="ECO:0000256" key="1">
    <source>
        <dbReference type="ARBA" id="ARBA00006672"/>
    </source>
</evidence>
<dbReference type="Gene3D" id="3.30.40.10">
    <property type="entry name" value="Zinc/RING finger domain, C3HC4 (zinc finger)"/>
    <property type="match status" value="1"/>
</dbReference>
<gene>
    <name evidence="6" type="ORF">OSB1V03_LOCUS5277</name>
</gene>
<dbReference type="PANTHER" id="PTHR10044">
    <property type="entry name" value="INHIBITOR OF APOPTOSIS"/>
    <property type="match status" value="1"/>
</dbReference>
<dbReference type="GO" id="GO:0005634">
    <property type="term" value="C:nucleus"/>
    <property type="evidence" value="ECO:0007669"/>
    <property type="project" value="TreeGrafter"/>
</dbReference>
<dbReference type="GO" id="GO:0043066">
    <property type="term" value="P:negative regulation of apoptotic process"/>
    <property type="evidence" value="ECO:0007669"/>
    <property type="project" value="TreeGrafter"/>
</dbReference>
<accession>A0A7R9KL64</accession>
<evidence type="ECO:0000256" key="2">
    <source>
        <dbReference type="ARBA" id="ARBA00022771"/>
    </source>
</evidence>
<dbReference type="EMBL" id="OC857185">
    <property type="protein sequence ID" value="CAD7624838.1"/>
    <property type="molecule type" value="Genomic_DNA"/>
</dbReference>
<dbReference type="CDD" id="cd00022">
    <property type="entry name" value="BIR"/>
    <property type="match status" value="1"/>
</dbReference>
<evidence type="ECO:0000259" key="5">
    <source>
        <dbReference type="PROSITE" id="PS50089"/>
    </source>
</evidence>
<feature type="non-terminal residue" evidence="6">
    <location>
        <position position="140"/>
    </location>
</feature>
<comment type="similarity">
    <text evidence="1">Belongs to the IAP family.</text>
</comment>
<dbReference type="OrthoDB" id="6499484at2759"/>
<dbReference type="EMBL" id="CAJPIZ010002610">
    <property type="protein sequence ID" value="CAG2105268.1"/>
    <property type="molecule type" value="Genomic_DNA"/>
</dbReference>
<keyword evidence="7" id="KW-1185">Reference proteome</keyword>
<dbReference type="PROSITE" id="PS50143">
    <property type="entry name" value="BIR_REPEAT_2"/>
    <property type="match status" value="1"/>
</dbReference>
<name>A0A7R9KL64_9ACAR</name>
<dbReference type="InterPro" id="IPR050784">
    <property type="entry name" value="IAP"/>
</dbReference>
<proteinExistence type="inferred from homology"/>
<dbReference type="GO" id="GO:0061630">
    <property type="term" value="F:ubiquitin protein ligase activity"/>
    <property type="evidence" value="ECO:0007669"/>
    <property type="project" value="TreeGrafter"/>
</dbReference>
<reference evidence="6" key="1">
    <citation type="submission" date="2020-11" db="EMBL/GenBank/DDBJ databases">
        <authorList>
            <person name="Tran Van P."/>
        </authorList>
    </citation>
    <scope>NUCLEOTIDE SEQUENCE</scope>
</reference>
<dbReference type="GO" id="GO:0051726">
    <property type="term" value="P:regulation of cell cycle"/>
    <property type="evidence" value="ECO:0007669"/>
    <property type="project" value="TreeGrafter"/>
</dbReference>
<dbReference type="PROSITE" id="PS50089">
    <property type="entry name" value="ZF_RING_2"/>
    <property type="match status" value="1"/>
</dbReference>
<dbReference type="Pfam" id="PF14447">
    <property type="entry name" value="Prok-RING_4"/>
    <property type="match status" value="1"/>
</dbReference>
<evidence type="ECO:0000313" key="6">
    <source>
        <dbReference type="EMBL" id="CAD7624838.1"/>
    </source>
</evidence>
<dbReference type="InterPro" id="IPR013083">
    <property type="entry name" value="Znf_RING/FYVE/PHD"/>
</dbReference>
<organism evidence="6">
    <name type="scientific">Medioppia subpectinata</name>
    <dbReference type="NCBI Taxonomy" id="1979941"/>
    <lineage>
        <taxon>Eukaryota</taxon>
        <taxon>Metazoa</taxon>
        <taxon>Ecdysozoa</taxon>
        <taxon>Arthropoda</taxon>
        <taxon>Chelicerata</taxon>
        <taxon>Arachnida</taxon>
        <taxon>Acari</taxon>
        <taxon>Acariformes</taxon>
        <taxon>Sarcoptiformes</taxon>
        <taxon>Oribatida</taxon>
        <taxon>Brachypylina</taxon>
        <taxon>Oppioidea</taxon>
        <taxon>Oppiidae</taxon>
        <taxon>Medioppia</taxon>
    </lineage>
</organism>
<dbReference type="Pfam" id="PF00653">
    <property type="entry name" value="BIR"/>
    <property type="match status" value="1"/>
</dbReference>
<feature type="domain" description="RING-type" evidence="5">
    <location>
        <begin position="113"/>
        <end position="139"/>
    </location>
</feature>
<keyword evidence="2 4" id="KW-0863">Zinc-finger</keyword>
<dbReference type="SUPFAM" id="SSF57924">
    <property type="entry name" value="Inhibitor of apoptosis (IAP) repeat"/>
    <property type="match status" value="1"/>
</dbReference>
<feature type="non-terminal residue" evidence="6">
    <location>
        <position position="1"/>
    </location>
</feature>
<keyword evidence="2 4" id="KW-0479">Metal-binding</keyword>
<dbReference type="AlphaFoldDB" id="A0A7R9KL64"/>
<dbReference type="SMART" id="SM00238">
    <property type="entry name" value="BIR"/>
    <property type="match status" value="1"/>
</dbReference>
<evidence type="ECO:0000256" key="4">
    <source>
        <dbReference type="PROSITE-ProRule" id="PRU00175"/>
    </source>
</evidence>